<dbReference type="InterPro" id="IPR013783">
    <property type="entry name" value="Ig-like_fold"/>
</dbReference>
<sequence length="428" mass="47743">INYQTYERSLIPMPSNGLTIEKSNNSLVFMPNEILEEIPRNLFDDNLNGLIDENNGASIEIAPGVFEDIYLYFDPISGEGLKYIDYKSGIGIGNFLIDESREDGIDNDGDWNQSTDDVGIDGMPGSGDLGEGDGLPTSGMGSDLPGEPNIDKTDVDESDQIGLSSFYYFNFGVGPQMNDDDRIWESMLPGYFNNSISNTDADFLFSSGYFPLQSNQTERFSIALLFGDNLPDLVRNKQTVQTIYNQNYNFAKAPDLPSVWAYAGDNYVTLYWNDIAEQSVDRITGEDFEGYKIYKATNTQYTDSGVITDAFGTPKFNIPIKQFDEINEYEDFFPGHVDGIQFYLGSNTGLVHTWTDSNVINGHRYFYAVTAYDHGSIEKEILPAETSKFVTMDRGGRVITARNVITVVPDAPSIGYVPAPEKRDVYPI</sequence>
<feature type="region of interest" description="Disordered" evidence="1">
    <location>
        <begin position="111"/>
        <end position="155"/>
    </location>
</feature>
<evidence type="ECO:0000313" key="2">
    <source>
        <dbReference type="EMBL" id="SVC18288.1"/>
    </source>
</evidence>
<gene>
    <name evidence="2" type="ORF">METZ01_LOCUS271142</name>
</gene>
<dbReference type="Gene3D" id="2.60.40.10">
    <property type="entry name" value="Immunoglobulins"/>
    <property type="match status" value="1"/>
</dbReference>
<feature type="non-terminal residue" evidence="2">
    <location>
        <position position="428"/>
    </location>
</feature>
<dbReference type="AlphaFoldDB" id="A0A382K236"/>
<protein>
    <submittedName>
        <fullName evidence="2">Uncharacterized protein</fullName>
    </submittedName>
</protein>
<proteinExistence type="predicted"/>
<dbReference type="EMBL" id="UINC01077812">
    <property type="protein sequence ID" value="SVC18288.1"/>
    <property type="molecule type" value="Genomic_DNA"/>
</dbReference>
<feature type="non-terminal residue" evidence="2">
    <location>
        <position position="1"/>
    </location>
</feature>
<organism evidence="2">
    <name type="scientific">marine metagenome</name>
    <dbReference type="NCBI Taxonomy" id="408172"/>
    <lineage>
        <taxon>unclassified sequences</taxon>
        <taxon>metagenomes</taxon>
        <taxon>ecological metagenomes</taxon>
    </lineage>
</organism>
<name>A0A382K236_9ZZZZ</name>
<accession>A0A382K236</accession>
<reference evidence="2" key="1">
    <citation type="submission" date="2018-05" db="EMBL/GenBank/DDBJ databases">
        <authorList>
            <person name="Lanie J.A."/>
            <person name="Ng W.-L."/>
            <person name="Kazmierczak K.M."/>
            <person name="Andrzejewski T.M."/>
            <person name="Davidsen T.M."/>
            <person name="Wayne K.J."/>
            <person name="Tettelin H."/>
            <person name="Glass J.I."/>
            <person name="Rusch D."/>
            <person name="Podicherti R."/>
            <person name="Tsui H.-C.T."/>
            <person name="Winkler M.E."/>
        </authorList>
    </citation>
    <scope>NUCLEOTIDE SEQUENCE</scope>
</reference>
<evidence type="ECO:0000256" key="1">
    <source>
        <dbReference type="SAM" id="MobiDB-lite"/>
    </source>
</evidence>
<feature type="compositionally biased region" description="Gly residues" evidence="1">
    <location>
        <begin position="122"/>
        <end position="133"/>
    </location>
</feature>